<evidence type="ECO:0000313" key="11">
    <source>
        <dbReference type="Proteomes" id="UP000780345"/>
    </source>
</evidence>
<evidence type="ECO:0000313" key="10">
    <source>
        <dbReference type="EMBL" id="MBF1264692.1"/>
    </source>
</evidence>
<dbReference type="Proteomes" id="UP000780345">
    <property type="component" value="Unassembled WGS sequence"/>
</dbReference>
<protein>
    <recommendedName>
        <fullName evidence="8">Holo-[acyl-carrier-protein] synthase</fullName>
        <shortName evidence="8">Holo-ACP synthase</shortName>
        <ecNumber evidence="8">2.7.8.7</ecNumber>
    </recommendedName>
    <alternativeName>
        <fullName evidence="8">4'-phosphopantetheinyl transferase AcpS</fullName>
    </alternativeName>
</protein>
<keyword evidence="3 8" id="KW-0479">Metal-binding</keyword>
<evidence type="ECO:0000256" key="2">
    <source>
        <dbReference type="ARBA" id="ARBA00022679"/>
    </source>
</evidence>
<dbReference type="SUPFAM" id="SSF56214">
    <property type="entry name" value="4'-phosphopantetheinyl transferase"/>
    <property type="match status" value="1"/>
</dbReference>
<evidence type="ECO:0000256" key="7">
    <source>
        <dbReference type="ARBA" id="ARBA00023160"/>
    </source>
</evidence>
<dbReference type="InterPro" id="IPR008278">
    <property type="entry name" value="4-PPantetheinyl_Trfase_dom"/>
</dbReference>
<feature type="domain" description="4'-phosphopantetheinyl transferase" evidence="9">
    <location>
        <begin position="4"/>
        <end position="108"/>
    </location>
</feature>
<dbReference type="GO" id="GO:0005737">
    <property type="term" value="C:cytoplasm"/>
    <property type="evidence" value="ECO:0007669"/>
    <property type="project" value="UniProtKB-SubCell"/>
</dbReference>
<keyword evidence="8" id="KW-0963">Cytoplasm</keyword>
<evidence type="ECO:0000256" key="5">
    <source>
        <dbReference type="ARBA" id="ARBA00022842"/>
    </source>
</evidence>
<dbReference type="EMBL" id="JABZQQ010000016">
    <property type="protein sequence ID" value="MBF1264692.1"/>
    <property type="molecule type" value="Genomic_DNA"/>
</dbReference>
<keyword evidence="1 8" id="KW-0444">Lipid biosynthesis</keyword>
<feature type="binding site" evidence="8">
    <location>
        <position position="8"/>
    </location>
    <ligand>
        <name>Mg(2+)</name>
        <dbReference type="ChEBI" id="CHEBI:18420"/>
    </ligand>
</feature>
<comment type="similarity">
    <text evidence="8">Belongs to the P-Pant transferase superfamily. AcpS family.</text>
</comment>
<accession>A0A930DG23</accession>
<evidence type="ECO:0000256" key="6">
    <source>
        <dbReference type="ARBA" id="ARBA00023098"/>
    </source>
</evidence>
<keyword evidence="6 8" id="KW-0443">Lipid metabolism</keyword>
<name>A0A930DG23_NEISI</name>
<evidence type="ECO:0000259" key="9">
    <source>
        <dbReference type="Pfam" id="PF01648"/>
    </source>
</evidence>
<sequence length="139" mass="15267">MIYGIGTDIVSLKRIIRLSKKFGQAFAERILTPEELLEFPQAGKPVNYLAKRFAAKEAFAKAVGTGIRGAVSFRNIGVGHDALGKPEFFYAPALSKWLEEQGISRVSLSMSDEEDTVLAFVIAEKYSGLNLNQDKATKP</sequence>
<gene>
    <name evidence="8" type="primary">acpS</name>
    <name evidence="10" type="ORF">HXM80_03215</name>
</gene>
<dbReference type="InterPro" id="IPR002582">
    <property type="entry name" value="ACPS"/>
</dbReference>
<keyword evidence="2 8" id="KW-0808">Transferase</keyword>
<dbReference type="InterPro" id="IPR037143">
    <property type="entry name" value="4-PPantetheinyl_Trfase_dom_sf"/>
</dbReference>
<dbReference type="HAMAP" id="MF_00101">
    <property type="entry name" value="AcpS"/>
    <property type="match status" value="1"/>
</dbReference>
<dbReference type="NCBIfam" id="TIGR00556">
    <property type="entry name" value="pantethn_trn"/>
    <property type="match status" value="1"/>
</dbReference>
<comment type="subcellular location">
    <subcellularLocation>
        <location evidence="8">Cytoplasm</location>
    </subcellularLocation>
</comment>
<keyword evidence="4 8" id="KW-0276">Fatty acid metabolism</keyword>
<dbReference type="GO" id="GO:0000287">
    <property type="term" value="F:magnesium ion binding"/>
    <property type="evidence" value="ECO:0007669"/>
    <property type="project" value="UniProtKB-UniRule"/>
</dbReference>
<dbReference type="EC" id="2.7.8.7" evidence="8"/>
<dbReference type="Pfam" id="PF01648">
    <property type="entry name" value="ACPS"/>
    <property type="match status" value="1"/>
</dbReference>
<dbReference type="GO" id="GO:0008897">
    <property type="term" value="F:holo-[acyl-carrier-protein] synthase activity"/>
    <property type="evidence" value="ECO:0007669"/>
    <property type="project" value="UniProtKB-UniRule"/>
</dbReference>
<evidence type="ECO:0000256" key="4">
    <source>
        <dbReference type="ARBA" id="ARBA00022832"/>
    </source>
</evidence>
<evidence type="ECO:0000256" key="3">
    <source>
        <dbReference type="ARBA" id="ARBA00022723"/>
    </source>
</evidence>
<evidence type="ECO:0000256" key="8">
    <source>
        <dbReference type="HAMAP-Rule" id="MF_00101"/>
    </source>
</evidence>
<comment type="function">
    <text evidence="8">Transfers the 4'-phosphopantetheine moiety from coenzyme A to a Ser of acyl-carrier-protein.</text>
</comment>
<comment type="caution">
    <text evidence="10">The sequence shown here is derived from an EMBL/GenBank/DDBJ whole genome shotgun (WGS) entry which is preliminary data.</text>
</comment>
<dbReference type="InterPro" id="IPR004568">
    <property type="entry name" value="Ppantetheine-prot_Trfase_dom"/>
</dbReference>
<proteinExistence type="inferred from homology"/>
<dbReference type="NCBIfam" id="TIGR00516">
    <property type="entry name" value="acpS"/>
    <property type="match status" value="1"/>
</dbReference>
<comment type="catalytic activity">
    <reaction evidence="8">
        <text>apo-[ACP] + CoA = holo-[ACP] + adenosine 3',5'-bisphosphate + H(+)</text>
        <dbReference type="Rhea" id="RHEA:12068"/>
        <dbReference type="Rhea" id="RHEA-COMP:9685"/>
        <dbReference type="Rhea" id="RHEA-COMP:9690"/>
        <dbReference type="ChEBI" id="CHEBI:15378"/>
        <dbReference type="ChEBI" id="CHEBI:29999"/>
        <dbReference type="ChEBI" id="CHEBI:57287"/>
        <dbReference type="ChEBI" id="CHEBI:58343"/>
        <dbReference type="ChEBI" id="CHEBI:64479"/>
        <dbReference type="EC" id="2.7.8.7"/>
    </reaction>
</comment>
<keyword evidence="5 8" id="KW-0460">Magnesium</keyword>
<reference evidence="10" key="1">
    <citation type="submission" date="2020-04" db="EMBL/GenBank/DDBJ databases">
        <title>Deep metagenomics examines the oral microbiome during advanced dental caries in children, revealing novel taxa and co-occurrences with host molecules.</title>
        <authorList>
            <person name="Baker J.L."/>
            <person name="Morton J.T."/>
            <person name="Dinis M."/>
            <person name="Alvarez R."/>
            <person name="Tran N.C."/>
            <person name="Knight R."/>
            <person name="Edlund A."/>
        </authorList>
    </citation>
    <scope>NUCLEOTIDE SEQUENCE</scope>
    <source>
        <strain evidence="10">JCVI_32_bin.62</strain>
    </source>
</reference>
<dbReference type="AlphaFoldDB" id="A0A930DG23"/>
<dbReference type="Gene3D" id="3.90.470.20">
    <property type="entry name" value="4'-phosphopantetheinyl transferase domain"/>
    <property type="match status" value="1"/>
</dbReference>
<comment type="cofactor">
    <cofactor evidence="8">
        <name>Mg(2+)</name>
        <dbReference type="ChEBI" id="CHEBI:18420"/>
    </cofactor>
</comment>
<evidence type="ECO:0000256" key="1">
    <source>
        <dbReference type="ARBA" id="ARBA00022516"/>
    </source>
</evidence>
<feature type="binding site" evidence="8">
    <location>
        <position position="57"/>
    </location>
    <ligand>
        <name>Mg(2+)</name>
        <dbReference type="ChEBI" id="CHEBI:18420"/>
    </ligand>
</feature>
<dbReference type="GO" id="GO:0006633">
    <property type="term" value="P:fatty acid biosynthetic process"/>
    <property type="evidence" value="ECO:0007669"/>
    <property type="project" value="UniProtKB-UniRule"/>
</dbReference>
<organism evidence="10 11">
    <name type="scientific">Neisseria sicca</name>
    <dbReference type="NCBI Taxonomy" id="490"/>
    <lineage>
        <taxon>Bacteria</taxon>
        <taxon>Pseudomonadati</taxon>
        <taxon>Pseudomonadota</taxon>
        <taxon>Betaproteobacteria</taxon>
        <taxon>Neisseriales</taxon>
        <taxon>Neisseriaceae</taxon>
        <taxon>Neisseria</taxon>
    </lineage>
</organism>
<keyword evidence="7 8" id="KW-0275">Fatty acid biosynthesis</keyword>